<dbReference type="RefSeq" id="WP_012167207.1">
    <property type="nucleotide sequence ID" value="NC_009927.1"/>
</dbReference>
<protein>
    <submittedName>
        <fullName evidence="2">Uncharacterized protein</fullName>
    </submittedName>
</protein>
<keyword evidence="3" id="KW-1185">Reference proteome</keyword>
<sequence length="176" mass="20347">MGRPINKLCLECSKLSQKEAISLHGPETTTACWNPKTCPRKRSHYRHRRENNEKQRAHYRDRNSKPAPAETTETFSIPVQAPPVALLYLYKEKPKDAHLHAMAVSVWQGSEKLAEIEAVHCMGMTNTQVNRYLKEVLRVLRERYGITEFEPPIRMEPSECEIVDCPLKDKRHVQTA</sequence>
<proteinExistence type="predicted"/>
<dbReference type="EMBL" id="CP000839">
    <property type="protein sequence ID" value="ABW32060.1"/>
    <property type="molecule type" value="Genomic_DNA"/>
</dbReference>
<gene>
    <name evidence="2" type="ordered locus">AM1_B0342</name>
</gene>
<dbReference type="OrthoDB" id="528961at2"/>
<geneLocation type="plasmid" evidence="2 3">
    <name>pREB2</name>
</geneLocation>
<evidence type="ECO:0000256" key="1">
    <source>
        <dbReference type="SAM" id="MobiDB-lite"/>
    </source>
</evidence>
<feature type="compositionally biased region" description="Basic residues" evidence="1">
    <location>
        <begin position="40"/>
        <end position="49"/>
    </location>
</feature>
<accession>A8ZLN3</accession>
<reference evidence="2 3" key="1">
    <citation type="journal article" date="2008" name="Proc. Natl. Acad. Sci. U.S.A.">
        <title>Niche adaptation and genome expansion in the chlorophyll d-producing cyanobacterium Acaryochloris marina.</title>
        <authorList>
            <person name="Swingley W.D."/>
            <person name="Chen M."/>
            <person name="Cheung P.C."/>
            <person name="Conrad A.L."/>
            <person name="Dejesa L.C."/>
            <person name="Hao J."/>
            <person name="Honchak B.M."/>
            <person name="Karbach L.E."/>
            <person name="Kurdoglu A."/>
            <person name="Lahiri S."/>
            <person name="Mastrian S.D."/>
            <person name="Miyashita H."/>
            <person name="Page L."/>
            <person name="Ramakrishna P."/>
            <person name="Satoh S."/>
            <person name="Sattley W.M."/>
            <person name="Shimada Y."/>
            <person name="Taylor H.L."/>
            <person name="Tomo T."/>
            <person name="Tsuchiya T."/>
            <person name="Wang Z.T."/>
            <person name="Raymond J."/>
            <person name="Mimuro M."/>
            <person name="Blankenship R.E."/>
            <person name="Touchman J.W."/>
        </authorList>
    </citation>
    <scope>NUCLEOTIDE SEQUENCE [LARGE SCALE GENOMIC DNA]</scope>
    <source>
        <strain evidence="3">MBIC 11017</strain>
        <plasmid evidence="3">Plasmid pREB2</plasmid>
    </source>
</reference>
<dbReference type="HOGENOM" id="CLU_1632407_0_0_3"/>
<dbReference type="KEGG" id="amr:AM1_B0342"/>
<evidence type="ECO:0000313" key="2">
    <source>
        <dbReference type="EMBL" id="ABW32060.1"/>
    </source>
</evidence>
<feature type="region of interest" description="Disordered" evidence="1">
    <location>
        <begin position="40"/>
        <end position="73"/>
    </location>
</feature>
<name>A8ZLN3_ACAM1</name>
<dbReference type="Proteomes" id="UP000000268">
    <property type="component" value="Plasmid pREB2"/>
</dbReference>
<evidence type="ECO:0000313" key="3">
    <source>
        <dbReference type="Proteomes" id="UP000000268"/>
    </source>
</evidence>
<keyword evidence="2" id="KW-0614">Plasmid</keyword>
<dbReference type="AlphaFoldDB" id="A8ZLN3"/>
<organism evidence="2 3">
    <name type="scientific">Acaryochloris marina (strain MBIC 11017)</name>
    <dbReference type="NCBI Taxonomy" id="329726"/>
    <lineage>
        <taxon>Bacteria</taxon>
        <taxon>Bacillati</taxon>
        <taxon>Cyanobacteriota</taxon>
        <taxon>Cyanophyceae</taxon>
        <taxon>Acaryochloridales</taxon>
        <taxon>Acaryochloridaceae</taxon>
        <taxon>Acaryochloris</taxon>
    </lineage>
</organism>
<feature type="compositionally biased region" description="Basic and acidic residues" evidence="1">
    <location>
        <begin position="50"/>
        <end position="64"/>
    </location>
</feature>